<dbReference type="AlphaFoldDB" id="A0A7J0EJX8"/>
<name>A0A7J0EJX8_9ERIC</name>
<gene>
    <name evidence="2" type="ORF">Acr_04g0006650</name>
</gene>
<sequence length="252" mass="27167">MTSSPTNFGDALVVAYSVWRAVTFSPTNFGDAQGGIVAIAQCNPSQGGARPRRQGRGACEAVRPPTQGRARVDKGRQHGGTAYLWSCSGRAATHWGLVWPSGLHGALMKSKTLSAMQLSKEETSAKIPAAILTKSLGAFKSAEGWHADMAKAAKRMKKWAGKNRQAKPLNSKPNDSKESPWGRDNSCHGTSRRATSIPKERVLMAIRGQNRQISRDGGVAKMGGGECLSWVLRKLGDGSRNLSNMLEEYGRF</sequence>
<dbReference type="EMBL" id="BJWL01000004">
    <property type="protein sequence ID" value="GFY85927.1"/>
    <property type="molecule type" value="Genomic_DNA"/>
</dbReference>
<organism evidence="2 3">
    <name type="scientific">Actinidia rufa</name>
    <dbReference type="NCBI Taxonomy" id="165716"/>
    <lineage>
        <taxon>Eukaryota</taxon>
        <taxon>Viridiplantae</taxon>
        <taxon>Streptophyta</taxon>
        <taxon>Embryophyta</taxon>
        <taxon>Tracheophyta</taxon>
        <taxon>Spermatophyta</taxon>
        <taxon>Magnoliopsida</taxon>
        <taxon>eudicotyledons</taxon>
        <taxon>Gunneridae</taxon>
        <taxon>Pentapetalae</taxon>
        <taxon>asterids</taxon>
        <taxon>Ericales</taxon>
        <taxon>Actinidiaceae</taxon>
        <taxon>Actinidia</taxon>
    </lineage>
</organism>
<evidence type="ECO:0000313" key="3">
    <source>
        <dbReference type="Proteomes" id="UP000585474"/>
    </source>
</evidence>
<protein>
    <submittedName>
        <fullName evidence="2">Uncharacterized protein</fullName>
    </submittedName>
</protein>
<comment type="caution">
    <text evidence="2">The sequence shown here is derived from an EMBL/GenBank/DDBJ whole genome shotgun (WGS) entry which is preliminary data.</text>
</comment>
<reference evidence="2 3" key="1">
    <citation type="submission" date="2019-07" db="EMBL/GenBank/DDBJ databases">
        <title>De Novo Assembly of kiwifruit Actinidia rufa.</title>
        <authorList>
            <person name="Sugita-Konishi S."/>
            <person name="Sato K."/>
            <person name="Mori E."/>
            <person name="Abe Y."/>
            <person name="Kisaki G."/>
            <person name="Hamano K."/>
            <person name="Suezawa K."/>
            <person name="Otani M."/>
            <person name="Fukuda T."/>
            <person name="Manabe T."/>
            <person name="Gomi K."/>
            <person name="Tabuchi M."/>
            <person name="Akimitsu K."/>
            <person name="Kataoka I."/>
        </authorList>
    </citation>
    <scope>NUCLEOTIDE SEQUENCE [LARGE SCALE GENOMIC DNA]</scope>
    <source>
        <strain evidence="3">cv. Fuchu</strain>
    </source>
</reference>
<evidence type="ECO:0000313" key="2">
    <source>
        <dbReference type="EMBL" id="GFY85927.1"/>
    </source>
</evidence>
<accession>A0A7J0EJX8</accession>
<proteinExistence type="predicted"/>
<keyword evidence="3" id="KW-1185">Reference proteome</keyword>
<dbReference type="Proteomes" id="UP000585474">
    <property type="component" value="Unassembled WGS sequence"/>
</dbReference>
<evidence type="ECO:0000256" key="1">
    <source>
        <dbReference type="SAM" id="MobiDB-lite"/>
    </source>
</evidence>
<feature type="region of interest" description="Disordered" evidence="1">
    <location>
        <begin position="158"/>
        <end position="198"/>
    </location>
</feature>